<evidence type="ECO:0000313" key="8">
    <source>
        <dbReference type="Proteomes" id="UP000023152"/>
    </source>
</evidence>
<feature type="non-terminal residue" evidence="7">
    <location>
        <position position="448"/>
    </location>
</feature>
<protein>
    <submittedName>
        <fullName evidence="7">NADP-dependent ferredoxin reductase and adrenodoxin reductase, fprA-like protein</fullName>
    </submittedName>
</protein>
<evidence type="ECO:0000256" key="1">
    <source>
        <dbReference type="ARBA" id="ARBA00001974"/>
    </source>
</evidence>
<evidence type="ECO:0000313" key="7">
    <source>
        <dbReference type="EMBL" id="ETO28659.1"/>
    </source>
</evidence>
<dbReference type="PANTHER" id="PTHR48467">
    <property type="entry name" value="GLUTAMATE SYNTHASE 1 [NADH], CHLOROPLASTIC-LIKE"/>
    <property type="match status" value="1"/>
</dbReference>
<reference evidence="7 8" key="1">
    <citation type="journal article" date="2013" name="Curr. Biol.">
        <title>The Genome of the Foraminiferan Reticulomyxa filosa.</title>
        <authorList>
            <person name="Glockner G."/>
            <person name="Hulsmann N."/>
            <person name="Schleicher M."/>
            <person name="Noegel A.A."/>
            <person name="Eichinger L."/>
            <person name="Gallinger C."/>
            <person name="Pawlowski J."/>
            <person name="Sierra R."/>
            <person name="Euteneuer U."/>
            <person name="Pillet L."/>
            <person name="Moustafa A."/>
            <person name="Platzer M."/>
            <person name="Groth M."/>
            <person name="Szafranski K."/>
            <person name="Schliwa M."/>
        </authorList>
    </citation>
    <scope>NUCLEOTIDE SEQUENCE [LARGE SCALE GENOMIC DNA]</scope>
</reference>
<accession>X6NSD5</accession>
<keyword evidence="8" id="KW-1185">Reference proteome</keyword>
<dbReference type="Pfam" id="PF07992">
    <property type="entry name" value="Pyr_redox_2"/>
    <property type="match status" value="1"/>
</dbReference>
<evidence type="ECO:0000256" key="5">
    <source>
        <dbReference type="ARBA" id="ARBA00023002"/>
    </source>
</evidence>
<dbReference type="InterPro" id="IPR023753">
    <property type="entry name" value="FAD/NAD-binding_dom"/>
</dbReference>
<proteinExistence type="predicted"/>
<dbReference type="AlphaFoldDB" id="X6NSD5"/>
<evidence type="ECO:0000256" key="4">
    <source>
        <dbReference type="ARBA" id="ARBA00022857"/>
    </source>
</evidence>
<evidence type="ECO:0000259" key="6">
    <source>
        <dbReference type="Pfam" id="PF07992"/>
    </source>
</evidence>
<evidence type="ECO:0000256" key="2">
    <source>
        <dbReference type="ARBA" id="ARBA00022630"/>
    </source>
</evidence>
<dbReference type="SUPFAM" id="SSF51971">
    <property type="entry name" value="Nucleotide-binding domain"/>
    <property type="match status" value="1"/>
</dbReference>
<dbReference type="EMBL" id="ASPP01006539">
    <property type="protein sequence ID" value="ETO28659.1"/>
    <property type="molecule type" value="Genomic_DNA"/>
</dbReference>
<feature type="domain" description="FAD/NAD(P)-binding" evidence="6">
    <location>
        <begin position="4"/>
        <end position="193"/>
    </location>
</feature>
<organism evidence="7 8">
    <name type="scientific">Reticulomyxa filosa</name>
    <dbReference type="NCBI Taxonomy" id="46433"/>
    <lineage>
        <taxon>Eukaryota</taxon>
        <taxon>Sar</taxon>
        <taxon>Rhizaria</taxon>
        <taxon>Retaria</taxon>
        <taxon>Foraminifera</taxon>
        <taxon>Monothalamids</taxon>
        <taxon>Reticulomyxidae</taxon>
        <taxon>Reticulomyxa</taxon>
    </lineage>
</organism>
<dbReference type="PANTHER" id="PTHR48467:SF1">
    <property type="entry name" value="GLUTAMATE SYNTHASE 1 [NADH], CHLOROPLASTIC-LIKE"/>
    <property type="match status" value="1"/>
</dbReference>
<keyword evidence="3" id="KW-0274">FAD</keyword>
<comment type="caution">
    <text evidence="7">The sequence shown here is derived from an EMBL/GenBank/DDBJ whole genome shotgun (WGS) entry which is preliminary data.</text>
</comment>
<keyword evidence="5" id="KW-0560">Oxidoreductase</keyword>
<dbReference type="PRINTS" id="PR00368">
    <property type="entry name" value="FADPNR"/>
</dbReference>
<dbReference type="Gene3D" id="3.40.50.720">
    <property type="entry name" value="NAD(P)-binding Rossmann-like Domain"/>
    <property type="match status" value="1"/>
</dbReference>
<comment type="cofactor">
    <cofactor evidence="1">
        <name>FAD</name>
        <dbReference type="ChEBI" id="CHEBI:57692"/>
    </cofactor>
</comment>
<sequence>MISTCIIGSGPSGFYTAKYLLKKVPNIRISMFHFVKKKILKKSVEELPCPFGLVRYGVAPDHLETKNVMNDFSTVLLDERVSYYGNVSVGEKRKESKDKKHVSLKELRDMFDSVVLSCGASSDRMLKLQHEDDCDNILSAREFVNWYNGHPWYTNQPKYAQLLRNVSDKNSKDTLHIVVIGNGNVALDCIRVLCCSLDRLHNKSDMPGHVIHALHPRTKRFHISAIGRRGLLQASFTNKELRELIDNKNVNTNNDNTNPLEPNYQCFLFQNELHDSLNDASKQEAKEDRATQRKLDIFQKCAILPSSSSSSSSSSSFLLVLERRITKLLCRRNILKGSAFQQTAESVVATDPNSLVEFPCDLLLRSVGYQATPIDQSLLSSAWDQKQHCVANTFGQIVGEPLLYATGWCGRAPNGIIGTNIQDAQQVVNSLVSDLEKGVFQSKRSVIQ</sequence>
<keyword evidence="2" id="KW-0285">Flavoprotein</keyword>
<dbReference type="Gene3D" id="3.50.50.60">
    <property type="entry name" value="FAD/NAD(P)-binding domain"/>
    <property type="match status" value="1"/>
</dbReference>
<dbReference type="InterPro" id="IPR055275">
    <property type="entry name" value="Ferredox_Rdtase"/>
</dbReference>
<dbReference type="InterPro" id="IPR036188">
    <property type="entry name" value="FAD/NAD-bd_sf"/>
</dbReference>
<dbReference type="OrthoDB" id="333024at2759"/>
<dbReference type="Proteomes" id="UP000023152">
    <property type="component" value="Unassembled WGS sequence"/>
</dbReference>
<keyword evidence="4" id="KW-0521">NADP</keyword>
<name>X6NSD5_RETFI</name>
<evidence type="ECO:0000256" key="3">
    <source>
        <dbReference type="ARBA" id="ARBA00022827"/>
    </source>
</evidence>
<gene>
    <name evidence="7" type="ORF">RFI_08470</name>
</gene>
<dbReference type="GO" id="GO:0016491">
    <property type="term" value="F:oxidoreductase activity"/>
    <property type="evidence" value="ECO:0007669"/>
    <property type="project" value="UniProtKB-KW"/>
</dbReference>